<dbReference type="RefSeq" id="XP_007686453.1">
    <property type="nucleotide sequence ID" value="XM_007688263.1"/>
</dbReference>
<organism evidence="2 3">
    <name type="scientific">Bipolaris oryzae ATCC 44560</name>
    <dbReference type="NCBI Taxonomy" id="930090"/>
    <lineage>
        <taxon>Eukaryota</taxon>
        <taxon>Fungi</taxon>
        <taxon>Dikarya</taxon>
        <taxon>Ascomycota</taxon>
        <taxon>Pezizomycotina</taxon>
        <taxon>Dothideomycetes</taxon>
        <taxon>Pleosporomycetidae</taxon>
        <taxon>Pleosporales</taxon>
        <taxon>Pleosporineae</taxon>
        <taxon>Pleosporaceae</taxon>
        <taxon>Bipolaris</taxon>
    </lineage>
</organism>
<dbReference type="KEGG" id="bor:COCMIDRAFT_3989"/>
<dbReference type="Pfam" id="PF11905">
    <property type="entry name" value="DUF3425"/>
    <property type="match status" value="1"/>
</dbReference>
<gene>
    <name evidence="2" type="ORF">COCMIDRAFT_3989</name>
</gene>
<dbReference type="AlphaFoldDB" id="W6ZHV3"/>
<keyword evidence="3" id="KW-1185">Reference proteome</keyword>
<dbReference type="PANTHER" id="PTHR38116:SF9">
    <property type="entry name" value="BZIP DOMAIN-CONTAINING PROTEIN"/>
    <property type="match status" value="1"/>
</dbReference>
<evidence type="ECO:0000313" key="3">
    <source>
        <dbReference type="Proteomes" id="UP000054032"/>
    </source>
</evidence>
<feature type="region of interest" description="Disordered" evidence="1">
    <location>
        <begin position="1"/>
        <end position="26"/>
    </location>
</feature>
<reference evidence="2 3" key="1">
    <citation type="journal article" date="2013" name="PLoS Genet.">
        <title>Comparative genome structure, secondary metabolite, and effector coding capacity across Cochliobolus pathogens.</title>
        <authorList>
            <person name="Condon B.J."/>
            <person name="Leng Y."/>
            <person name="Wu D."/>
            <person name="Bushley K.E."/>
            <person name="Ohm R.A."/>
            <person name="Otillar R."/>
            <person name="Martin J."/>
            <person name="Schackwitz W."/>
            <person name="Grimwood J."/>
            <person name="MohdZainudin N."/>
            <person name="Xue C."/>
            <person name="Wang R."/>
            <person name="Manning V.A."/>
            <person name="Dhillon B."/>
            <person name="Tu Z.J."/>
            <person name="Steffenson B.J."/>
            <person name="Salamov A."/>
            <person name="Sun H."/>
            <person name="Lowry S."/>
            <person name="LaButti K."/>
            <person name="Han J."/>
            <person name="Copeland A."/>
            <person name="Lindquist E."/>
            <person name="Barry K."/>
            <person name="Schmutz J."/>
            <person name="Baker S.E."/>
            <person name="Ciuffetti L.M."/>
            <person name="Grigoriev I.V."/>
            <person name="Zhong S."/>
            <person name="Turgeon B.G."/>
        </authorList>
    </citation>
    <scope>NUCLEOTIDE SEQUENCE [LARGE SCALE GENOMIC DNA]</scope>
    <source>
        <strain evidence="2 3">ATCC 44560</strain>
    </source>
</reference>
<dbReference type="EMBL" id="KI963958">
    <property type="protein sequence ID" value="EUC46994.1"/>
    <property type="molecule type" value="Genomic_DNA"/>
</dbReference>
<accession>W6ZHV3</accession>
<evidence type="ECO:0008006" key="4">
    <source>
        <dbReference type="Google" id="ProtNLM"/>
    </source>
</evidence>
<sequence>MPAEKRRKPEALATVPERGDPGQRRRDKIASLEAQVNVQNSSQSHIELDVAPSLETAANSGSSAVSPKNTSNVEEHNFSSFGGAMLAFDAVDIDFSLSSDFDIQNLPTSLSLSTTPENPTTAALLRSNTPPSPNALAGPDSQPSPFTFPLTPDANLDVPIMAALQAFMTIASLLDIVQDTFNPFALHTSPPTPHPSLPLNLHPVPAQILIPHHPALDALPWPSVREKLICILHLPSPQRPPIARGTRGEPIQRIMHDMDDYTSGCRVHGNASGWSAHHEMAEESWEIGDAFYRNWWFCVDSKIISTTNARRRERGEAPLSLEDVRSV</sequence>
<evidence type="ECO:0000313" key="2">
    <source>
        <dbReference type="EMBL" id="EUC46994.1"/>
    </source>
</evidence>
<proteinExistence type="predicted"/>
<dbReference type="GeneID" id="19123769"/>
<name>W6ZHV3_COCMI</name>
<protein>
    <recommendedName>
        <fullName evidence="4">BZIP domain-containing protein</fullName>
    </recommendedName>
</protein>
<dbReference type="Proteomes" id="UP000054032">
    <property type="component" value="Unassembled WGS sequence"/>
</dbReference>
<dbReference type="PANTHER" id="PTHR38116">
    <property type="entry name" value="CHROMOSOME 7, WHOLE GENOME SHOTGUN SEQUENCE"/>
    <property type="match status" value="1"/>
</dbReference>
<feature type="region of interest" description="Disordered" evidence="1">
    <location>
        <begin position="109"/>
        <end position="148"/>
    </location>
</feature>
<feature type="compositionally biased region" description="Basic and acidic residues" evidence="1">
    <location>
        <begin position="17"/>
        <end position="26"/>
    </location>
</feature>
<evidence type="ECO:0000256" key="1">
    <source>
        <dbReference type="SAM" id="MobiDB-lite"/>
    </source>
</evidence>
<dbReference type="HOGENOM" id="CLU_037870_0_0_1"/>
<dbReference type="OrthoDB" id="5973539at2759"/>
<feature type="compositionally biased region" description="Polar residues" evidence="1">
    <location>
        <begin position="109"/>
        <end position="129"/>
    </location>
</feature>
<dbReference type="eggNOG" id="ENOG502S26C">
    <property type="taxonomic scope" value="Eukaryota"/>
</dbReference>
<dbReference type="InterPro" id="IPR021833">
    <property type="entry name" value="DUF3425"/>
</dbReference>